<dbReference type="PANTHER" id="PTHR11614">
    <property type="entry name" value="PHOSPHOLIPASE-RELATED"/>
    <property type="match status" value="1"/>
</dbReference>
<proteinExistence type="predicted"/>
<evidence type="ECO:0000313" key="2">
    <source>
        <dbReference type="EMBL" id="CAF1224094.1"/>
    </source>
</evidence>
<dbReference type="Pfam" id="PF12146">
    <property type="entry name" value="Hydrolase_4"/>
    <property type="match status" value="1"/>
</dbReference>
<dbReference type="EMBL" id="CAJNOT010001603">
    <property type="protein sequence ID" value="CAF1224094.1"/>
    <property type="molecule type" value="Genomic_DNA"/>
</dbReference>
<dbReference type="EMBL" id="CAJOBD010001081">
    <property type="protein sequence ID" value="CAF3757628.1"/>
    <property type="molecule type" value="Genomic_DNA"/>
</dbReference>
<dbReference type="InterPro" id="IPR051044">
    <property type="entry name" value="MAG_DAG_Lipase"/>
</dbReference>
<dbReference type="Proteomes" id="UP000663836">
    <property type="component" value="Unassembled WGS sequence"/>
</dbReference>
<comment type="caution">
    <text evidence="2">The sequence shown here is derived from an EMBL/GenBank/DDBJ whole genome shotgun (WGS) entry which is preliminary data.</text>
</comment>
<dbReference type="Gene3D" id="3.40.50.1820">
    <property type="entry name" value="alpha/beta hydrolase"/>
    <property type="match status" value="1"/>
</dbReference>
<dbReference type="AlphaFoldDB" id="A0A814Y3A9"/>
<name>A0A814Y3A9_9BILA</name>
<evidence type="ECO:0000313" key="3">
    <source>
        <dbReference type="EMBL" id="CAF3757628.1"/>
    </source>
</evidence>
<reference evidence="2" key="1">
    <citation type="submission" date="2021-02" db="EMBL/GenBank/DDBJ databases">
        <authorList>
            <person name="Nowell W R."/>
        </authorList>
    </citation>
    <scope>NUCLEOTIDE SEQUENCE</scope>
</reference>
<dbReference type="PRINTS" id="PR00111">
    <property type="entry name" value="ABHYDROLASE"/>
</dbReference>
<dbReference type="InterPro" id="IPR029058">
    <property type="entry name" value="AB_hydrolase_fold"/>
</dbReference>
<organism evidence="2 4">
    <name type="scientific">Rotaria sordida</name>
    <dbReference type="NCBI Taxonomy" id="392033"/>
    <lineage>
        <taxon>Eukaryota</taxon>
        <taxon>Metazoa</taxon>
        <taxon>Spiralia</taxon>
        <taxon>Gnathifera</taxon>
        <taxon>Rotifera</taxon>
        <taxon>Eurotatoria</taxon>
        <taxon>Bdelloidea</taxon>
        <taxon>Philodinida</taxon>
        <taxon>Philodinidae</taxon>
        <taxon>Rotaria</taxon>
    </lineage>
</organism>
<protein>
    <recommendedName>
        <fullName evidence="1">Serine aminopeptidase S33 domain-containing protein</fullName>
    </recommendedName>
</protein>
<dbReference type="SUPFAM" id="SSF53474">
    <property type="entry name" value="alpha/beta-Hydrolases"/>
    <property type="match status" value="1"/>
</dbReference>
<gene>
    <name evidence="3" type="ORF">JBS370_LOCUS12933</name>
    <name evidence="2" type="ORF">ZHD862_LOCUS24021</name>
</gene>
<dbReference type="InterPro" id="IPR022742">
    <property type="entry name" value="Hydrolase_4"/>
</dbReference>
<accession>A0A814Y3A9</accession>
<sequence>MDNKIEFDISSHDGLRLAGYNWSSYQHSDSPIAVIIFLHGVAEHCGRYKHFTHFFNENNIAVVSMDLRGHGLSEGKHVFIPTAEAIYKDIDLLIEETRYRYPSCPAILYGHSMGGCLALSYTLNRYPNVSDKCPYQTIIVSSPWIRLARFLQPPYPIHSIIQTVSRISPSLRFPLRFKSTKITRDENIAYSYNEDPYIRRSATLSLAHTMGSQAKMLDQSKCIFHIPVLIQHGTADAITSHDASLKFAHRGKNIYFKSWPDCYHELHNEPEREEIFHFILHWIYEKIIV</sequence>
<dbReference type="InterPro" id="IPR000073">
    <property type="entry name" value="AB_hydrolase_1"/>
</dbReference>
<evidence type="ECO:0000259" key="1">
    <source>
        <dbReference type="Pfam" id="PF12146"/>
    </source>
</evidence>
<feature type="domain" description="Serine aminopeptidase S33" evidence="1">
    <location>
        <begin position="30"/>
        <end position="271"/>
    </location>
</feature>
<evidence type="ECO:0000313" key="4">
    <source>
        <dbReference type="Proteomes" id="UP000663864"/>
    </source>
</evidence>
<dbReference type="Proteomes" id="UP000663864">
    <property type="component" value="Unassembled WGS sequence"/>
</dbReference>